<dbReference type="InterPro" id="IPR001930">
    <property type="entry name" value="Peptidase_M1"/>
</dbReference>
<dbReference type="Proteomes" id="UP000679575">
    <property type="component" value="Chromosome"/>
</dbReference>
<dbReference type="GO" id="GO:0016285">
    <property type="term" value="F:alanyl aminopeptidase activity"/>
    <property type="evidence" value="ECO:0007669"/>
    <property type="project" value="UniProtKB-EC"/>
</dbReference>
<evidence type="ECO:0000259" key="12">
    <source>
        <dbReference type="Pfam" id="PF01433"/>
    </source>
</evidence>
<dbReference type="InterPro" id="IPR024571">
    <property type="entry name" value="ERAP1-like_C_dom"/>
</dbReference>
<evidence type="ECO:0000256" key="9">
    <source>
        <dbReference type="ARBA" id="ARBA00022801"/>
    </source>
</evidence>
<accession>A0ABX7YXS3</accession>
<evidence type="ECO:0000259" key="13">
    <source>
        <dbReference type="Pfam" id="PF11838"/>
    </source>
</evidence>
<dbReference type="InterPro" id="IPR045357">
    <property type="entry name" value="Aminopeptidase_N-like_N"/>
</dbReference>
<feature type="domain" description="Peptidase M1 membrane alanine aminopeptidase" evidence="12">
    <location>
        <begin position="259"/>
        <end position="469"/>
    </location>
</feature>
<dbReference type="SUPFAM" id="SSF63737">
    <property type="entry name" value="Leukotriene A4 hydrolase N-terminal domain"/>
    <property type="match status" value="1"/>
</dbReference>
<evidence type="ECO:0000313" key="16">
    <source>
        <dbReference type="Proteomes" id="UP000679575"/>
    </source>
</evidence>
<evidence type="ECO:0000256" key="10">
    <source>
        <dbReference type="ARBA" id="ARBA00022833"/>
    </source>
</evidence>
<dbReference type="PANTHER" id="PTHR11533:SF174">
    <property type="entry name" value="PUROMYCIN-SENSITIVE AMINOPEPTIDASE-RELATED"/>
    <property type="match status" value="1"/>
</dbReference>
<feature type="domain" description="Aminopeptidase N-like N-terminal" evidence="14">
    <location>
        <begin position="49"/>
        <end position="215"/>
    </location>
</feature>
<proteinExistence type="inferred from homology"/>
<dbReference type="PROSITE" id="PS51257">
    <property type="entry name" value="PROKAR_LIPOPROTEIN"/>
    <property type="match status" value="1"/>
</dbReference>
<gene>
    <name evidence="15" type="primary">pepN</name>
    <name evidence="15" type="ORF">KDN34_03600</name>
</gene>
<dbReference type="Gene3D" id="2.60.40.1730">
    <property type="entry name" value="tricorn interacting facor f3 domain"/>
    <property type="match status" value="1"/>
</dbReference>
<evidence type="ECO:0000313" key="15">
    <source>
        <dbReference type="EMBL" id="QUN07514.1"/>
    </source>
</evidence>
<evidence type="ECO:0000256" key="2">
    <source>
        <dbReference type="ARBA" id="ARBA00001947"/>
    </source>
</evidence>
<evidence type="ECO:0000256" key="6">
    <source>
        <dbReference type="ARBA" id="ARBA00022438"/>
    </source>
</evidence>
<dbReference type="SUPFAM" id="SSF55486">
    <property type="entry name" value="Metalloproteases ('zincins'), catalytic domain"/>
    <property type="match status" value="1"/>
</dbReference>
<evidence type="ECO:0000256" key="3">
    <source>
        <dbReference type="ARBA" id="ARBA00010136"/>
    </source>
</evidence>
<dbReference type="InterPro" id="IPR014782">
    <property type="entry name" value="Peptidase_M1_dom"/>
</dbReference>
<evidence type="ECO:0000256" key="8">
    <source>
        <dbReference type="ARBA" id="ARBA00022723"/>
    </source>
</evidence>
<dbReference type="InterPro" id="IPR050344">
    <property type="entry name" value="Peptidase_M1_aminopeptidases"/>
</dbReference>
<dbReference type="Pfam" id="PF11838">
    <property type="entry name" value="ERAP1_C"/>
    <property type="match status" value="1"/>
</dbReference>
<keyword evidence="8" id="KW-0479">Metal-binding</keyword>
<evidence type="ECO:0000259" key="14">
    <source>
        <dbReference type="Pfam" id="PF17900"/>
    </source>
</evidence>
<keyword evidence="16" id="KW-1185">Reference proteome</keyword>
<dbReference type="EMBL" id="CP073587">
    <property type="protein sequence ID" value="QUN07514.1"/>
    <property type="molecule type" value="Genomic_DNA"/>
</dbReference>
<comment type="similarity">
    <text evidence="3">Belongs to the peptidase M1 family.</text>
</comment>
<keyword evidence="9 15" id="KW-0378">Hydrolase</keyword>
<comment type="catalytic activity">
    <reaction evidence="1">
        <text>Release of an N-terminal amino acid, Xaa-|-Yaa- from a peptide, amide or arylamide. Xaa is preferably Ala, but may be most amino acids including Pro (slow action). When a terminal hydrophobic residue is followed by a prolyl residue, the two may be released as an intact Xaa-Pro dipeptide.</text>
        <dbReference type="EC" id="3.4.11.2"/>
    </reaction>
</comment>
<dbReference type="InterPro" id="IPR027268">
    <property type="entry name" value="Peptidase_M4/M1_CTD_sf"/>
</dbReference>
<sequence>MKQFGLIALATAALGACSTSNTEVTSRDNAPYLTQAQAMARSARVSNVSYDLNFQLDGSDSFANQETVYFTLRDTNSPLTIDLNRANIQRLEINGHVLYPNYNGIYLSLNPKLLQTGDNQIKVSFTRKHSTNGEGLHRFVDPVDGRVYLYSHFEPAAAQQMFAVFDQPDIKATYKLTVRAPADWQVISATREDSINNDGDFRVWHFPVSPKLSAYNFSLHAGPYHMWQDDKSGPYPMRLFARQSVAAQVAPEEWFRYTAAGLKFFENYFGVPYPFKKYDQVLVPDFLYGAMENAGAITFAEGHFLHKAKMTAEQKQSLAGVILHEMAHQWFGDLVTMKWWNGLWLNESFASFMGTLATANATEFDYAWRSFYAKGKQSAYEKDSRVTTHPIEVPVPTTGNAFDNIDAITYSKGASVLKQLRQLLGEEVFRKGVSDYLKTYAWHNATLDDFIGSLAKAAHRDLHQWTQDWLYTAGVNTLEASYQCSNGTISSFSLVQTPAATGQTVLREQKVQVALLRKGHHELELMKTVPVIYQGANTQIPALIGERCPDLVYPNYDDWGFVKVKLDERSFATAQSQLANVSDPLLRSMLWQSLWDSVKSGALPLNDYLDTVFVNLPKEKDYTLIGQILSTLYSSKNWLEQMAPLHVDYRDKAIRALAQMSLRLTMETEGNNDLQRRWFNAYIDFARDSESLAHLQELLQGTSKLEGVTLDQDTRWRIVRQLNRYDYPGSKMLLQQEAQRDHSDTGIKAAIAATVIRPEADIKREWLARIQNESGEAYPKLRIAMANMYPAEQQLLNAATAEERLQTLSQMDKTKGPVFMRTYAPTMIPMACNNGSVDRLQQVVSDNPQLSVITMRTLMELLQEEQRCVVISEKITR</sequence>
<protein>
    <recommendedName>
        <fullName evidence="5">Aminopeptidase N</fullName>
        <ecNumber evidence="4">3.4.11.2</ecNumber>
    </recommendedName>
</protein>
<keyword evidence="7" id="KW-0645">Protease</keyword>
<keyword evidence="6 15" id="KW-0031">Aminopeptidase</keyword>
<dbReference type="Pfam" id="PF17900">
    <property type="entry name" value="Peptidase_M1_N"/>
    <property type="match status" value="1"/>
</dbReference>
<name>A0ABX7YXS3_9GAMM</name>
<dbReference type="Gene3D" id="1.10.390.10">
    <property type="entry name" value="Neutral Protease Domain 2"/>
    <property type="match status" value="1"/>
</dbReference>
<comment type="cofactor">
    <cofactor evidence="2">
        <name>Zn(2+)</name>
        <dbReference type="ChEBI" id="CHEBI:29105"/>
    </cofactor>
</comment>
<keyword evidence="10" id="KW-0862">Zinc</keyword>
<dbReference type="PANTHER" id="PTHR11533">
    <property type="entry name" value="PROTEASE M1 ZINC METALLOPROTEASE"/>
    <property type="match status" value="1"/>
</dbReference>
<evidence type="ECO:0000256" key="4">
    <source>
        <dbReference type="ARBA" id="ARBA00012564"/>
    </source>
</evidence>
<evidence type="ECO:0000256" key="1">
    <source>
        <dbReference type="ARBA" id="ARBA00000098"/>
    </source>
</evidence>
<organism evidence="15 16">
    <name type="scientific">Shewanella yunxiaonensis</name>
    <dbReference type="NCBI Taxonomy" id="2829809"/>
    <lineage>
        <taxon>Bacteria</taxon>
        <taxon>Pseudomonadati</taxon>
        <taxon>Pseudomonadota</taxon>
        <taxon>Gammaproteobacteria</taxon>
        <taxon>Alteromonadales</taxon>
        <taxon>Shewanellaceae</taxon>
        <taxon>Shewanella</taxon>
    </lineage>
</organism>
<dbReference type="EC" id="3.4.11.2" evidence="4"/>
<dbReference type="Pfam" id="PF01433">
    <property type="entry name" value="Peptidase_M1"/>
    <property type="match status" value="1"/>
</dbReference>
<evidence type="ECO:0000256" key="7">
    <source>
        <dbReference type="ARBA" id="ARBA00022670"/>
    </source>
</evidence>
<feature type="domain" description="ERAP1-like C-terminal" evidence="13">
    <location>
        <begin position="551"/>
        <end position="860"/>
    </location>
</feature>
<dbReference type="CDD" id="cd09602">
    <property type="entry name" value="M1_APN"/>
    <property type="match status" value="1"/>
</dbReference>
<evidence type="ECO:0000256" key="5">
    <source>
        <dbReference type="ARBA" id="ARBA00015611"/>
    </source>
</evidence>
<dbReference type="InterPro" id="IPR042097">
    <property type="entry name" value="Aminopeptidase_N-like_N_sf"/>
</dbReference>
<dbReference type="InterPro" id="IPR012778">
    <property type="entry name" value="Pept_M1_aminopeptidase"/>
</dbReference>
<dbReference type="NCBIfam" id="TIGR02412">
    <property type="entry name" value="pepN_strep_liv"/>
    <property type="match status" value="1"/>
</dbReference>
<reference evidence="15 16" key="1">
    <citation type="submission" date="2021-04" db="EMBL/GenBank/DDBJ databases">
        <title>Novel species identification of genus Shewanella.</title>
        <authorList>
            <person name="Liu G."/>
        </authorList>
    </citation>
    <scope>NUCLEOTIDE SEQUENCE [LARGE SCALE GENOMIC DNA]</scope>
    <source>
        <strain evidence="15 16">FJAT-54481</strain>
    </source>
</reference>
<dbReference type="PRINTS" id="PR00756">
    <property type="entry name" value="ALADIPTASE"/>
</dbReference>
<keyword evidence="11" id="KW-0482">Metalloprotease</keyword>
<evidence type="ECO:0000256" key="11">
    <source>
        <dbReference type="ARBA" id="ARBA00023049"/>
    </source>
</evidence>